<evidence type="ECO:0000256" key="5">
    <source>
        <dbReference type="ARBA" id="ARBA00022989"/>
    </source>
</evidence>
<reference evidence="9 10" key="1">
    <citation type="submission" date="2016-11" db="EMBL/GenBank/DDBJ databases">
        <title>Paenibacillus species isolates.</title>
        <authorList>
            <person name="Beno S.M."/>
        </authorList>
    </citation>
    <scope>NUCLEOTIDE SEQUENCE [LARGE SCALE GENOMIC DNA]</scope>
    <source>
        <strain evidence="9 10">FSL H7-0433</strain>
    </source>
</reference>
<feature type="domain" description="ABC transmembrane type-1" evidence="8">
    <location>
        <begin position="72"/>
        <end position="171"/>
    </location>
</feature>
<dbReference type="Gene3D" id="1.10.3720.10">
    <property type="entry name" value="MetI-like"/>
    <property type="match status" value="1"/>
</dbReference>
<evidence type="ECO:0000313" key="9">
    <source>
        <dbReference type="EMBL" id="OMD27297.1"/>
    </source>
</evidence>
<dbReference type="EMBL" id="MPVP01000144">
    <property type="protein sequence ID" value="OMD27297.1"/>
    <property type="molecule type" value="Genomic_DNA"/>
</dbReference>
<comment type="subcellular location">
    <subcellularLocation>
        <location evidence="1">Cell membrane</location>
        <topology evidence="1">Multi-pass membrane protein</topology>
    </subcellularLocation>
</comment>
<dbReference type="PANTHER" id="PTHR43744:SF9">
    <property type="entry name" value="POLYGALACTURONAN_RHAMNOGALACTURONAN TRANSPORT SYSTEM PERMEASE PROTEIN YTCP"/>
    <property type="match status" value="1"/>
</dbReference>
<sequence>MRSPRLSWFNVVSTFILLVVVVVTLYPFLHMLAVSLSSDVHVMKNTVSFWPKGFNLNMYKLVLGDSQIWVAYKNTLIYTVLGTLISLVVTSTGAYALSRSDMALRKSFTLLIVVTMFFSGGMIPTFLVVRSLDMVDTVWGMVLPGAVSTWNLILMRTFFSGIPKELEESGR</sequence>
<accession>A0ABX3GJQ4</accession>
<feature type="non-terminal residue" evidence="9">
    <location>
        <position position="171"/>
    </location>
</feature>
<dbReference type="RefSeq" id="WP_144024683.1">
    <property type="nucleotide sequence ID" value="NZ_MPVP01000144.1"/>
</dbReference>
<evidence type="ECO:0000259" key="8">
    <source>
        <dbReference type="PROSITE" id="PS50928"/>
    </source>
</evidence>
<feature type="transmembrane region" description="Helical" evidence="7">
    <location>
        <begin position="109"/>
        <end position="132"/>
    </location>
</feature>
<feature type="transmembrane region" description="Helical" evidence="7">
    <location>
        <begin position="138"/>
        <end position="159"/>
    </location>
</feature>
<keyword evidence="4 7" id="KW-0812">Transmembrane</keyword>
<dbReference type="SUPFAM" id="SSF161098">
    <property type="entry name" value="MetI-like"/>
    <property type="match status" value="1"/>
</dbReference>
<keyword evidence="10" id="KW-1185">Reference proteome</keyword>
<comment type="caution">
    <text evidence="9">The sequence shown here is derived from an EMBL/GenBank/DDBJ whole genome shotgun (WGS) entry which is preliminary data.</text>
</comment>
<evidence type="ECO:0000256" key="2">
    <source>
        <dbReference type="ARBA" id="ARBA00022448"/>
    </source>
</evidence>
<keyword evidence="2" id="KW-0813">Transport</keyword>
<feature type="transmembrane region" description="Helical" evidence="7">
    <location>
        <begin position="76"/>
        <end position="97"/>
    </location>
</feature>
<protein>
    <submittedName>
        <fullName evidence="9">Sugar ABC transporter permease</fullName>
    </submittedName>
</protein>
<dbReference type="InterPro" id="IPR035906">
    <property type="entry name" value="MetI-like_sf"/>
</dbReference>
<keyword evidence="6 7" id="KW-0472">Membrane</keyword>
<feature type="transmembrane region" description="Helical" evidence="7">
    <location>
        <begin position="7"/>
        <end position="29"/>
    </location>
</feature>
<dbReference type="PROSITE" id="PS50928">
    <property type="entry name" value="ABC_TM1"/>
    <property type="match status" value="1"/>
</dbReference>
<keyword evidence="3" id="KW-1003">Cell membrane</keyword>
<evidence type="ECO:0000256" key="6">
    <source>
        <dbReference type="ARBA" id="ARBA00023136"/>
    </source>
</evidence>
<evidence type="ECO:0000313" key="10">
    <source>
        <dbReference type="Proteomes" id="UP000187158"/>
    </source>
</evidence>
<evidence type="ECO:0000256" key="7">
    <source>
        <dbReference type="SAM" id="Phobius"/>
    </source>
</evidence>
<evidence type="ECO:0000256" key="1">
    <source>
        <dbReference type="ARBA" id="ARBA00004651"/>
    </source>
</evidence>
<evidence type="ECO:0000256" key="4">
    <source>
        <dbReference type="ARBA" id="ARBA00022692"/>
    </source>
</evidence>
<keyword evidence="5 7" id="KW-1133">Transmembrane helix</keyword>
<organism evidence="9 10">
    <name type="scientific">Paenibacillus odorifer</name>
    <dbReference type="NCBI Taxonomy" id="189426"/>
    <lineage>
        <taxon>Bacteria</taxon>
        <taxon>Bacillati</taxon>
        <taxon>Bacillota</taxon>
        <taxon>Bacilli</taxon>
        <taxon>Bacillales</taxon>
        <taxon>Paenibacillaceae</taxon>
        <taxon>Paenibacillus</taxon>
    </lineage>
</organism>
<dbReference type="InterPro" id="IPR000515">
    <property type="entry name" value="MetI-like"/>
</dbReference>
<dbReference type="PANTHER" id="PTHR43744">
    <property type="entry name" value="ABC TRANSPORTER PERMEASE PROTEIN MG189-RELATED-RELATED"/>
    <property type="match status" value="1"/>
</dbReference>
<name>A0ABX3GJQ4_9BACL</name>
<gene>
    <name evidence="9" type="ORF">BSO21_20140</name>
</gene>
<evidence type="ECO:0000256" key="3">
    <source>
        <dbReference type="ARBA" id="ARBA00022475"/>
    </source>
</evidence>
<proteinExistence type="predicted"/>
<dbReference type="Proteomes" id="UP000187158">
    <property type="component" value="Unassembled WGS sequence"/>
</dbReference>